<dbReference type="AlphaFoldDB" id="A0A381L3C3"/>
<name>A0A381L3C3_BLUGR</name>
<accession>A0A381L3C3</accession>
<evidence type="ECO:0000313" key="1">
    <source>
        <dbReference type="EMBL" id="SUZ08419.1"/>
    </source>
</evidence>
<proteinExistence type="predicted"/>
<organism evidence="1">
    <name type="scientific">Blumeria graminis f. sp. tritici 96224</name>
    <dbReference type="NCBI Taxonomy" id="1268274"/>
    <lineage>
        <taxon>Eukaryota</taxon>
        <taxon>Fungi</taxon>
        <taxon>Dikarya</taxon>
        <taxon>Ascomycota</taxon>
        <taxon>Pezizomycotina</taxon>
        <taxon>Leotiomycetes</taxon>
        <taxon>Erysiphales</taxon>
        <taxon>Erysiphaceae</taxon>
        <taxon>Blumeria</taxon>
    </lineage>
</organism>
<gene>
    <name evidence="1" type="ORF">BGT96224V2_LOCUS1571</name>
</gene>
<reference evidence="1" key="1">
    <citation type="submission" date="2018-07" db="EMBL/GenBank/DDBJ databases">
        <authorList>
            <person name="Quirk P.G."/>
            <person name="Krulwich T.A."/>
        </authorList>
    </citation>
    <scope>NUCLEOTIDE SEQUENCE</scope>
    <source>
        <strain evidence="1">96224</strain>
    </source>
</reference>
<dbReference type="EMBL" id="UIGY01000022">
    <property type="protein sequence ID" value="SUZ08419.1"/>
    <property type="molecule type" value="Genomic_DNA"/>
</dbReference>
<sequence>MKYSGKTNINQFFEDIEIKYRLQPQSHFTDRQKTIVAIDHLEGAVDNVTSDAPKEWARLELRMFPELKDNLIAFAQRLRARYQNLALRQRKVYERQEFRQEKNTAQLYKQRFELLCYETDYPKQVWGAEFYQGFAVPIKDKLAGVAYIDFDNYEIVAQLAVQFDENFHMRKLQEIIDYSSQELPYRPSERYQSSSHFS</sequence>
<protein>
    <submittedName>
        <fullName evidence="1">Bgt-20179</fullName>
    </submittedName>
</protein>